<comment type="caution">
    <text evidence="2">The sequence shown here is derived from an EMBL/GenBank/DDBJ whole genome shotgun (WGS) entry which is preliminary data.</text>
</comment>
<keyword evidence="3" id="KW-1185">Reference proteome</keyword>
<gene>
    <name evidence="2" type="ORF">GRJ2_002403300</name>
</gene>
<feature type="compositionally biased region" description="Basic and acidic residues" evidence="1">
    <location>
        <begin position="52"/>
        <end position="68"/>
    </location>
</feature>
<dbReference type="EMBL" id="BAAFJT010000023">
    <property type="protein sequence ID" value="GAB0199379.1"/>
    <property type="molecule type" value="Genomic_DNA"/>
</dbReference>
<reference evidence="2 3" key="1">
    <citation type="submission" date="2024-06" db="EMBL/GenBank/DDBJ databases">
        <title>The draft genome of Grus japonensis, version 3.</title>
        <authorList>
            <person name="Nabeshima K."/>
            <person name="Suzuki S."/>
            <person name="Onuma M."/>
        </authorList>
    </citation>
    <scope>NUCLEOTIDE SEQUENCE [LARGE SCALE GENOMIC DNA]</scope>
    <source>
        <strain evidence="2 3">451A</strain>
    </source>
</reference>
<evidence type="ECO:0000313" key="2">
    <source>
        <dbReference type="EMBL" id="GAB0199379.1"/>
    </source>
</evidence>
<feature type="region of interest" description="Disordered" evidence="1">
    <location>
        <begin position="43"/>
        <end position="68"/>
    </location>
</feature>
<dbReference type="AlphaFoldDB" id="A0ABC9XNV1"/>
<evidence type="ECO:0000313" key="3">
    <source>
        <dbReference type="Proteomes" id="UP001623348"/>
    </source>
</evidence>
<proteinExistence type="predicted"/>
<name>A0ABC9XNV1_GRUJA</name>
<accession>A0ABC9XNV1</accession>
<evidence type="ECO:0000256" key="1">
    <source>
        <dbReference type="SAM" id="MobiDB-lite"/>
    </source>
</evidence>
<sequence length="68" mass="7245">MQRRGGARAGAYPPLPSRSCSLRTVTGGECAFPLPSPVRRPFSAGAEGIPADETHYLKSESRPCKDPC</sequence>
<dbReference type="Proteomes" id="UP001623348">
    <property type="component" value="Unassembled WGS sequence"/>
</dbReference>
<organism evidence="2 3">
    <name type="scientific">Grus japonensis</name>
    <name type="common">Japanese crane</name>
    <name type="synonym">Red-crowned crane</name>
    <dbReference type="NCBI Taxonomy" id="30415"/>
    <lineage>
        <taxon>Eukaryota</taxon>
        <taxon>Metazoa</taxon>
        <taxon>Chordata</taxon>
        <taxon>Craniata</taxon>
        <taxon>Vertebrata</taxon>
        <taxon>Euteleostomi</taxon>
        <taxon>Archelosauria</taxon>
        <taxon>Archosauria</taxon>
        <taxon>Dinosauria</taxon>
        <taxon>Saurischia</taxon>
        <taxon>Theropoda</taxon>
        <taxon>Coelurosauria</taxon>
        <taxon>Aves</taxon>
        <taxon>Neognathae</taxon>
        <taxon>Neoaves</taxon>
        <taxon>Gruiformes</taxon>
        <taxon>Gruidae</taxon>
        <taxon>Grus</taxon>
    </lineage>
</organism>
<protein>
    <submittedName>
        <fullName evidence="2">Uncharacterized protein</fullName>
    </submittedName>
</protein>